<gene>
    <name evidence="7" type="ORF">TRFO_40762</name>
</gene>
<dbReference type="InterPro" id="IPR007919">
    <property type="entry name" value="UPF0220"/>
</dbReference>
<organism evidence="7 8">
    <name type="scientific">Tritrichomonas foetus</name>
    <dbReference type="NCBI Taxonomy" id="1144522"/>
    <lineage>
        <taxon>Eukaryota</taxon>
        <taxon>Metamonada</taxon>
        <taxon>Parabasalia</taxon>
        <taxon>Tritrichomonadida</taxon>
        <taxon>Tritrichomonadidae</taxon>
        <taxon>Tritrichomonas</taxon>
    </lineage>
</organism>
<dbReference type="OrthoDB" id="268928at2759"/>
<dbReference type="EMBL" id="MLAK01001454">
    <property type="protein sequence ID" value="OHS92907.1"/>
    <property type="molecule type" value="Genomic_DNA"/>
</dbReference>
<evidence type="ECO:0000313" key="7">
    <source>
        <dbReference type="EMBL" id="OHS92907.1"/>
    </source>
</evidence>
<dbReference type="Proteomes" id="UP000179807">
    <property type="component" value="Unassembled WGS sequence"/>
</dbReference>
<comment type="similarity">
    <text evidence="2">Belongs to the UPF0220 family.</text>
</comment>
<keyword evidence="8" id="KW-1185">Reference proteome</keyword>
<accession>A0A1J4J5J6</accession>
<proteinExistence type="inferred from homology"/>
<comment type="subcellular location">
    <subcellularLocation>
        <location evidence="1">Membrane</location>
        <topology evidence="1">Multi-pass membrane protein</topology>
    </subcellularLocation>
</comment>
<evidence type="ECO:0000256" key="4">
    <source>
        <dbReference type="ARBA" id="ARBA00022989"/>
    </source>
</evidence>
<reference evidence="7" key="1">
    <citation type="submission" date="2016-10" db="EMBL/GenBank/DDBJ databases">
        <authorList>
            <person name="Benchimol M."/>
            <person name="Almeida L.G."/>
            <person name="Vasconcelos A.T."/>
            <person name="Perreira-Neves A."/>
            <person name="Rosa I.A."/>
            <person name="Tasca T."/>
            <person name="Bogo M.R."/>
            <person name="de Souza W."/>
        </authorList>
    </citation>
    <scope>NUCLEOTIDE SEQUENCE [LARGE SCALE GENOMIC DNA]</scope>
    <source>
        <strain evidence="7">K</strain>
    </source>
</reference>
<sequence length="173" mass="19907">MKNRNFHTKFSSEKIRKIQKKESSQKIKNKMSNKCNYALDVICGLLFAASWWMFADGVASVDVKPGFNAGGFYLYVPGILTTIGFFLMSNLPTSMFQKDNTDEHTWWQKMILVLSVMCKLAGIICAIWCYIDKKADRSTSFLKWRGISTIVQSLLITASSFLWNFLYKDEDSY</sequence>
<dbReference type="AlphaFoldDB" id="A0A1J4J5J6"/>
<feature type="transmembrane region" description="Helical" evidence="6">
    <location>
        <begin position="35"/>
        <end position="52"/>
    </location>
</feature>
<keyword evidence="3 6" id="KW-0812">Transmembrane</keyword>
<evidence type="ECO:0000256" key="6">
    <source>
        <dbReference type="SAM" id="Phobius"/>
    </source>
</evidence>
<evidence type="ECO:0000256" key="1">
    <source>
        <dbReference type="ARBA" id="ARBA00004141"/>
    </source>
</evidence>
<dbReference type="RefSeq" id="XP_068346044.1">
    <property type="nucleotide sequence ID" value="XM_068513394.1"/>
</dbReference>
<keyword evidence="4 6" id="KW-1133">Transmembrane helix</keyword>
<dbReference type="GO" id="GO:0016020">
    <property type="term" value="C:membrane"/>
    <property type="evidence" value="ECO:0007669"/>
    <property type="project" value="UniProtKB-SubCell"/>
</dbReference>
<comment type="caution">
    <text evidence="7">The sequence shown here is derived from an EMBL/GenBank/DDBJ whole genome shotgun (WGS) entry which is preliminary data.</text>
</comment>
<dbReference type="GeneID" id="94848098"/>
<feature type="transmembrane region" description="Helical" evidence="6">
    <location>
        <begin position="72"/>
        <end position="91"/>
    </location>
</feature>
<dbReference type="PANTHER" id="PTHR13180">
    <property type="entry name" value="SMALL MEMBRANE PROTEIN-RELATED"/>
    <property type="match status" value="1"/>
</dbReference>
<keyword evidence="5 6" id="KW-0472">Membrane</keyword>
<feature type="transmembrane region" description="Helical" evidence="6">
    <location>
        <begin position="111"/>
        <end position="131"/>
    </location>
</feature>
<feature type="transmembrane region" description="Helical" evidence="6">
    <location>
        <begin position="146"/>
        <end position="167"/>
    </location>
</feature>
<protein>
    <submittedName>
        <fullName evidence="7">Membrane protein</fullName>
    </submittedName>
</protein>
<evidence type="ECO:0000256" key="5">
    <source>
        <dbReference type="ARBA" id="ARBA00023136"/>
    </source>
</evidence>
<dbReference type="VEuPathDB" id="TrichDB:TRFO_40762"/>
<dbReference type="Pfam" id="PF05255">
    <property type="entry name" value="UPF0220"/>
    <property type="match status" value="1"/>
</dbReference>
<evidence type="ECO:0000256" key="3">
    <source>
        <dbReference type="ARBA" id="ARBA00022692"/>
    </source>
</evidence>
<evidence type="ECO:0000313" key="8">
    <source>
        <dbReference type="Proteomes" id="UP000179807"/>
    </source>
</evidence>
<evidence type="ECO:0000256" key="2">
    <source>
        <dbReference type="ARBA" id="ARBA00005335"/>
    </source>
</evidence>
<name>A0A1J4J5J6_9EUKA</name>